<dbReference type="Proteomes" id="UP000538670">
    <property type="component" value="Unassembled WGS sequence"/>
</dbReference>
<evidence type="ECO:0000256" key="1">
    <source>
        <dbReference type="SAM" id="MobiDB-lite"/>
    </source>
</evidence>
<organism evidence="2 3">
    <name type="scientific">Sphingomonas pseudosanguinis</name>
    <dbReference type="NCBI Taxonomy" id="413712"/>
    <lineage>
        <taxon>Bacteria</taxon>
        <taxon>Pseudomonadati</taxon>
        <taxon>Pseudomonadota</taxon>
        <taxon>Alphaproteobacteria</taxon>
        <taxon>Sphingomonadales</taxon>
        <taxon>Sphingomonadaceae</taxon>
        <taxon>Sphingomonas</taxon>
    </lineage>
</organism>
<evidence type="ECO:0000313" key="2">
    <source>
        <dbReference type="EMBL" id="MBB3881113.1"/>
    </source>
</evidence>
<dbReference type="InterPro" id="IPR027417">
    <property type="entry name" value="P-loop_NTPase"/>
</dbReference>
<feature type="compositionally biased region" description="Basic and acidic residues" evidence="1">
    <location>
        <begin position="340"/>
        <end position="350"/>
    </location>
</feature>
<proteinExistence type="predicted"/>
<dbReference type="RefSeq" id="WP_206362451.1">
    <property type="nucleotide sequence ID" value="NZ_JACIDH010000032.1"/>
</dbReference>
<sequence>MTMTTTTKPKHRIAASGWCKVAKENVIARQMALAKFKLGDLGIEGGVGLRAVYLCGPPGVGKTQSIVEQEAVWRSRGLEPLRCRPTNVVELLDYFEQARGVRPIVMEEADIIFRSKPMFEVLKQATDPLTPDILYRMKRVGNTKAMIPIRLNVPLCVSTNMDLLHDAGWDAKLLPDRDALFNRSMPVVIPNDPHALWEWSIYLALTSHLTMGVMLRNPTGGKPVAASNPLAVQANALNWFTDHIQHLAVISPRTLKHVAQLFGRAHRGDLPAVVLDSELQALLTDAPRVDLAVPLKADWSVLLKTMPKLLGPAAAGGPSASARKRTVPARAHSASGPAKRSSERAREATA</sequence>
<dbReference type="SUPFAM" id="SSF52540">
    <property type="entry name" value="P-loop containing nucleoside triphosphate hydrolases"/>
    <property type="match status" value="1"/>
</dbReference>
<comment type="caution">
    <text evidence="2">The sequence shown here is derived from an EMBL/GenBank/DDBJ whole genome shotgun (WGS) entry which is preliminary data.</text>
</comment>
<keyword evidence="3" id="KW-1185">Reference proteome</keyword>
<accession>A0A7W6F4R6</accession>
<feature type="region of interest" description="Disordered" evidence="1">
    <location>
        <begin position="313"/>
        <end position="350"/>
    </location>
</feature>
<dbReference type="AlphaFoldDB" id="A0A7W6F4R6"/>
<reference evidence="2 3" key="1">
    <citation type="submission" date="2020-08" db="EMBL/GenBank/DDBJ databases">
        <title>Genomic Encyclopedia of Type Strains, Phase IV (KMG-IV): sequencing the most valuable type-strain genomes for metagenomic binning, comparative biology and taxonomic classification.</title>
        <authorList>
            <person name="Goeker M."/>
        </authorList>
    </citation>
    <scope>NUCLEOTIDE SEQUENCE [LARGE SCALE GENOMIC DNA]</scope>
    <source>
        <strain evidence="2 3">DSM 19512</strain>
    </source>
</reference>
<evidence type="ECO:0000313" key="3">
    <source>
        <dbReference type="Proteomes" id="UP000538670"/>
    </source>
</evidence>
<dbReference type="EMBL" id="JACIDH010000032">
    <property type="protein sequence ID" value="MBB3881113.1"/>
    <property type="molecule type" value="Genomic_DNA"/>
</dbReference>
<protein>
    <submittedName>
        <fullName evidence="2">Uncharacterized protein</fullName>
    </submittedName>
</protein>
<gene>
    <name evidence="2" type="ORF">GGR48_003568</name>
</gene>
<name>A0A7W6F4R6_9SPHN</name>